<evidence type="ECO:0000313" key="15">
    <source>
        <dbReference type="Proteomes" id="UP000249524"/>
    </source>
</evidence>
<comment type="cofactor">
    <cofactor evidence="2">
        <name>[4Fe-4S] cluster</name>
        <dbReference type="ChEBI" id="CHEBI:49883"/>
    </cofactor>
</comment>
<keyword evidence="6 11" id="KW-0479">Metal-binding</keyword>
<sequence>MSTRTLRTAAALCERLDTPEALPALERVAARYAVAITPAMMARIGHAEDSIGRQFVPTAAELIQTPEERADPIGDDAHSPVEGIVHRYPDRVLLKANHACAVYCRFCFRREMVGPEGERPLSSAQLDAAMAYVAGRPRIWEVIVTGGDPLILSPRRLADLMTRLAGIEHVKVARFHTRVPAVDPDRVTAELVSSLKAPGKTTWVALHANHPDELTPAAAAACDRIIDAGIPMVSQTVLLKGVNDRAEVLEALMRRFVELRIKPYYLHHPDLAPGTGHFRMPLAEGQALMRDLRGRVSGLCQPTYVLDIPGGHGKSPVGPVYVTDDGVMDPQGQVHAYPPAS</sequence>
<dbReference type="GO" id="GO:0016853">
    <property type="term" value="F:isomerase activity"/>
    <property type="evidence" value="ECO:0007669"/>
    <property type="project" value="UniProtKB-KW"/>
</dbReference>
<gene>
    <name evidence="14" type="ORF">DJ019_10985</name>
</gene>
<dbReference type="PROSITE" id="PS51918">
    <property type="entry name" value="RADICAL_SAM"/>
    <property type="match status" value="1"/>
</dbReference>
<dbReference type="SFLD" id="SFLDS00029">
    <property type="entry name" value="Radical_SAM"/>
    <property type="match status" value="1"/>
</dbReference>
<dbReference type="SUPFAM" id="SSF102114">
    <property type="entry name" value="Radical SAM enzymes"/>
    <property type="match status" value="1"/>
</dbReference>
<evidence type="ECO:0000256" key="10">
    <source>
        <dbReference type="ARBA" id="ARBA00023235"/>
    </source>
</evidence>
<keyword evidence="7 12" id="KW-0663">Pyridoxal phosphate</keyword>
<keyword evidence="8" id="KW-0408">Iron</keyword>
<feature type="binding site" evidence="11">
    <location>
        <position position="104"/>
    </location>
    <ligand>
        <name>[4Fe-4S] cluster</name>
        <dbReference type="ChEBI" id="CHEBI:49883"/>
        <note>4Fe-4S-S-AdoMet</note>
    </ligand>
</feature>
<evidence type="ECO:0000256" key="2">
    <source>
        <dbReference type="ARBA" id="ARBA00001966"/>
    </source>
</evidence>
<dbReference type="InterPro" id="IPR003739">
    <property type="entry name" value="Lys_aminomutase/Glu_NH3_mut"/>
</dbReference>
<name>A0A328BFL8_9CAUL</name>
<keyword evidence="10" id="KW-0413">Isomerase</keyword>
<dbReference type="Proteomes" id="UP000249524">
    <property type="component" value="Unassembled WGS sequence"/>
</dbReference>
<evidence type="ECO:0000256" key="5">
    <source>
        <dbReference type="ARBA" id="ARBA00022691"/>
    </source>
</evidence>
<evidence type="ECO:0000256" key="3">
    <source>
        <dbReference type="ARBA" id="ARBA00008703"/>
    </source>
</evidence>
<dbReference type="InterPro" id="IPR058240">
    <property type="entry name" value="rSAM_sf"/>
</dbReference>
<evidence type="ECO:0000256" key="8">
    <source>
        <dbReference type="ARBA" id="ARBA00023004"/>
    </source>
</evidence>
<dbReference type="InterPro" id="IPR013785">
    <property type="entry name" value="Aldolase_TIM"/>
</dbReference>
<dbReference type="GO" id="GO:0051539">
    <property type="term" value="F:4 iron, 4 sulfur cluster binding"/>
    <property type="evidence" value="ECO:0007669"/>
    <property type="project" value="UniProtKB-KW"/>
</dbReference>
<evidence type="ECO:0000256" key="4">
    <source>
        <dbReference type="ARBA" id="ARBA00022485"/>
    </source>
</evidence>
<comment type="caution">
    <text evidence="14">The sequence shown here is derived from an EMBL/GenBank/DDBJ whole genome shotgun (WGS) entry which is preliminary data.</text>
</comment>
<protein>
    <submittedName>
        <fullName evidence="14">Lysine-2,3-aminomutase-like protein</fullName>
    </submittedName>
</protein>
<dbReference type="OrthoDB" id="9768064at2"/>
<dbReference type="RefSeq" id="WP_111276075.1">
    <property type="nucleotide sequence ID" value="NZ_QFYS01000004.1"/>
</dbReference>
<comment type="similarity">
    <text evidence="3">Belongs to the radical SAM superfamily. KamA family.</text>
</comment>
<feature type="modified residue" description="N6-(pyridoxal phosphate)lysine" evidence="12">
    <location>
        <position position="314"/>
    </location>
</feature>
<evidence type="ECO:0000313" key="14">
    <source>
        <dbReference type="EMBL" id="RAK65479.1"/>
    </source>
</evidence>
<keyword evidence="4 11" id="KW-0004">4Fe-4S</keyword>
<dbReference type="Pfam" id="PF04055">
    <property type="entry name" value="Radical_SAM"/>
    <property type="match status" value="1"/>
</dbReference>
<comment type="cofactor">
    <cofactor evidence="1 12">
        <name>pyridoxal 5'-phosphate</name>
        <dbReference type="ChEBI" id="CHEBI:597326"/>
    </cofactor>
</comment>
<reference evidence="14 15" key="1">
    <citation type="submission" date="2018-05" db="EMBL/GenBank/DDBJ databases">
        <authorList>
            <person name="Lanie J.A."/>
            <person name="Ng W.-L."/>
            <person name="Kazmierczak K.M."/>
            <person name="Andrzejewski T.M."/>
            <person name="Davidsen T.M."/>
            <person name="Wayne K.J."/>
            <person name="Tettelin H."/>
            <person name="Glass J.I."/>
            <person name="Rusch D."/>
            <person name="Podicherti R."/>
            <person name="Tsui H.-C.T."/>
            <person name="Winkler M.E."/>
        </authorList>
    </citation>
    <scope>NUCLEOTIDE SEQUENCE [LARGE SCALE GENOMIC DNA]</scope>
    <source>
        <strain evidence="14 15">BUT-10</strain>
    </source>
</reference>
<organism evidence="14 15">
    <name type="scientific">Phenylobacterium kunshanense</name>
    <dbReference type="NCBI Taxonomy" id="1445034"/>
    <lineage>
        <taxon>Bacteria</taxon>
        <taxon>Pseudomonadati</taxon>
        <taxon>Pseudomonadota</taxon>
        <taxon>Alphaproteobacteria</taxon>
        <taxon>Caulobacterales</taxon>
        <taxon>Caulobacteraceae</taxon>
        <taxon>Phenylobacterium</taxon>
    </lineage>
</organism>
<feature type="binding site" evidence="11">
    <location>
        <position position="107"/>
    </location>
    <ligand>
        <name>[4Fe-4S] cluster</name>
        <dbReference type="ChEBI" id="CHEBI:49883"/>
        <note>4Fe-4S-S-AdoMet</note>
    </ligand>
</feature>
<evidence type="ECO:0000256" key="11">
    <source>
        <dbReference type="PIRSR" id="PIRSR004911-1"/>
    </source>
</evidence>
<dbReference type="InterPro" id="IPR007197">
    <property type="entry name" value="rSAM"/>
</dbReference>
<evidence type="ECO:0000256" key="9">
    <source>
        <dbReference type="ARBA" id="ARBA00023014"/>
    </source>
</evidence>
<accession>A0A328BFL8</accession>
<dbReference type="PIRSF" id="PIRSF004911">
    <property type="entry name" value="DUF160"/>
    <property type="match status" value="1"/>
</dbReference>
<keyword evidence="9 11" id="KW-0411">Iron-sulfur</keyword>
<dbReference type="Gene3D" id="3.20.20.70">
    <property type="entry name" value="Aldolase class I"/>
    <property type="match status" value="1"/>
</dbReference>
<dbReference type="PANTHER" id="PTHR30538:SF1">
    <property type="entry name" value="L-LYSINE 2,3-AMINOMUTASE"/>
    <property type="match status" value="1"/>
</dbReference>
<dbReference type="EMBL" id="QFYS01000004">
    <property type="protein sequence ID" value="RAK65479.1"/>
    <property type="molecule type" value="Genomic_DNA"/>
</dbReference>
<dbReference type="AlphaFoldDB" id="A0A328BFL8"/>
<dbReference type="SFLD" id="SFLDG01070">
    <property type="entry name" value="PLP-dependent"/>
    <property type="match status" value="1"/>
</dbReference>
<evidence type="ECO:0000259" key="13">
    <source>
        <dbReference type="PROSITE" id="PS51918"/>
    </source>
</evidence>
<feature type="binding site" evidence="11">
    <location>
        <position position="100"/>
    </location>
    <ligand>
        <name>[4Fe-4S] cluster</name>
        <dbReference type="ChEBI" id="CHEBI:49883"/>
        <note>4Fe-4S-S-AdoMet</note>
    </ligand>
</feature>
<feature type="domain" description="Radical SAM core" evidence="13">
    <location>
        <begin position="86"/>
        <end position="295"/>
    </location>
</feature>
<keyword evidence="15" id="KW-1185">Reference proteome</keyword>
<dbReference type="NCBIfam" id="TIGR03822">
    <property type="entry name" value="AblA_like_2"/>
    <property type="match status" value="1"/>
</dbReference>
<dbReference type="CDD" id="cd01335">
    <property type="entry name" value="Radical_SAM"/>
    <property type="match status" value="1"/>
</dbReference>
<keyword evidence="5" id="KW-0949">S-adenosyl-L-methionine</keyword>
<evidence type="ECO:0000256" key="12">
    <source>
        <dbReference type="PIRSR" id="PIRSR603739-50"/>
    </source>
</evidence>
<evidence type="ECO:0000256" key="6">
    <source>
        <dbReference type="ARBA" id="ARBA00022723"/>
    </source>
</evidence>
<evidence type="ECO:0000256" key="1">
    <source>
        <dbReference type="ARBA" id="ARBA00001933"/>
    </source>
</evidence>
<evidence type="ECO:0000256" key="7">
    <source>
        <dbReference type="ARBA" id="ARBA00022898"/>
    </source>
</evidence>
<dbReference type="PANTHER" id="PTHR30538">
    <property type="entry name" value="LYSINE 2,3-AMINOMUTASE-RELATED"/>
    <property type="match status" value="1"/>
</dbReference>
<dbReference type="GO" id="GO:0046872">
    <property type="term" value="F:metal ion binding"/>
    <property type="evidence" value="ECO:0007669"/>
    <property type="project" value="UniProtKB-KW"/>
</dbReference>
<dbReference type="NCBIfam" id="TIGR00238">
    <property type="entry name" value="KamA family radical SAM protein"/>
    <property type="match status" value="1"/>
</dbReference>
<dbReference type="InterPro" id="IPR022447">
    <property type="entry name" value="Lys_aminomutase-rel"/>
</dbReference>
<proteinExistence type="inferred from homology"/>